<gene>
    <name evidence="2" type="ORF">GCM10023349_11180</name>
</gene>
<keyword evidence="3" id="KW-1185">Reference proteome</keyword>
<comment type="caution">
    <text evidence="2">The sequence shown here is derived from an EMBL/GenBank/DDBJ whole genome shotgun (WGS) entry which is preliminary data.</text>
</comment>
<feature type="compositionally biased region" description="Acidic residues" evidence="1">
    <location>
        <begin position="416"/>
        <end position="426"/>
    </location>
</feature>
<feature type="compositionally biased region" description="Gly residues" evidence="1">
    <location>
        <begin position="188"/>
        <end position="198"/>
    </location>
</feature>
<feature type="region of interest" description="Disordered" evidence="1">
    <location>
        <begin position="352"/>
        <end position="433"/>
    </location>
</feature>
<feature type="compositionally biased region" description="Basic and acidic residues" evidence="1">
    <location>
        <begin position="402"/>
        <end position="415"/>
    </location>
</feature>
<evidence type="ECO:0008006" key="4">
    <source>
        <dbReference type="Google" id="ProtNLM"/>
    </source>
</evidence>
<feature type="compositionally biased region" description="Gly residues" evidence="1">
    <location>
        <begin position="357"/>
        <end position="398"/>
    </location>
</feature>
<evidence type="ECO:0000256" key="1">
    <source>
        <dbReference type="SAM" id="MobiDB-lite"/>
    </source>
</evidence>
<name>A0ABP8WZH5_9ACTN</name>
<dbReference type="RefSeq" id="WP_345520098.1">
    <property type="nucleotide sequence ID" value="NZ_BAABKM010000002.1"/>
</dbReference>
<feature type="region of interest" description="Disordered" evidence="1">
    <location>
        <begin position="168"/>
        <end position="219"/>
    </location>
</feature>
<proteinExistence type="predicted"/>
<accession>A0ABP8WZH5</accession>
<evidence type="ECO:0000313" key="3">
    <source>
        <dbReference type="Proteomes" id="UP001499974"/>
    </source>
</evidence>
<feature type="region of interest" description="Disordered" evidence="1">
    <location>
        <begin position="103"/>
        <end position="122"/>
    </location>
</feature>
<dbReference type="EMBL" id="BAABKM010000002">
    <property type="protein sequence ID" value="GAA4697157.1"/>
    <property type="molecule type" value="Genomic_DNA"/>
</dbReference>
<evidence type="ECO:0000313" key="2">
    <source>
        <dbReference type="EMBL" id="GAA4697157.1"/>
    </source>
</evidence>
<reference evidence="3" key="1">
    <citation type="journal article" date="2019" name="Int. J. Syst. Evol. Microbiol.">
        <title>The Global Catalogue of Microorganisms (GCM) 10K type strain sequencing project: providing services to taxonomists for standard genome sequencing and annotation.</title>
        <authorList>
            <consortium name="The Broad Institute Genomics Platform"/>
            <consortium name="The Broad Institute Genome Sequencing Center for Infectious Disease"/>
            <person name="Wu L."/>
            <person name="Ma J."/>
        </authorList>
    </citation>
    <scope>NUCLEOTIDE SEQUENCE [LARGE SCALE GENOMIC DNA]</scope>
    <source>
        <strain evidence="3">JCM 18531</strain>
    </source>
</reference>
<protein>
    <recommendedName>
        <fullName evidence="4">PPE domain-containing protein</fullName>
    </recommendedName>
</protein>
<sequence>MVKGPQVERLNKAVLGTDPAVVNNAAIEWSRCRDILETVSTYLSQASGTVKWAIGGETGPAVDAAFQRSAAAMSAKSVVLKDAVQALVDAGAAMHVAQQAAATMQDMDQPTPYTAPGDADDTQLAKEAKSKADQKAFAKAFAEQEEKARIEADQLEATFTKSAATMKKIHGEPDPPKVPKPAKQQPGGSNGGSSGGTTGHAITPTHLQGPTGHHGTEIGLVHQPHHTVGFEQVLTHHHHEVPTTTGENTTETPASSIDYEPVSGSASGSGLGSALGVGGATAGGMAAGLIGAKLTGALKGGLFPTSGGAAAGTAGRGTAASAVKGIGASARTGGAGTLGRSGAAAAGAQGKSAAGAGRSGAGAGAGRSGAGAGRSGAGAGRSGGRGGAGGRSGAGPTGRSGRNKDDEKGKKKELFDVAEDWIDDEGAAPGVLD</sequence>
<dbReference type="Proteomes" id="UP001499974">
    <property type="component" value="Unassembled WGS sequence"/>
</dbReference>
<organism evidence="2 3">
    <name type="scientific">Nocardioides conyzicola</name>
    <dbReference type="NCBI Taxonomy" id="1651781"/>
    <lineage>
        <taxon>Bacteria</taxon>
        <taxon>Bacillati</taxon>
        <taxon>Actinomycetota</taxon>
        <taxon>Actinomycetes</taxon>
        <taxon>Propionibacteriales</taxon>
        <taxon>Nocardioidaceae</taxon>
        <taxon>Nocardioides</taxon>
    </lineage>
</organism>